<evidence type="ECO:0000256" key="5">
    <source>
        <dbReference type="ARBA" id="ARBA00022741"/>
    </source>
</evidence>
<dbReference type="EMBL" id="JAFKCT010000004">
    <property type="protein sequence ID" value="MBN7811432.1"/>
    <property type="molecule type" value="Genomic_DNA"/>
</dbReference>
<proteinExistence type="predicted"/>
<keyword evidence="3" id="KW-0548">Nucleotidyltransferase</keyword>
<dbReference type="PANTHER" id="PTHR33571:SF12">
    <property type="entry name" value="BSL3053 PROTEIN"/>
    <property type="match status" value="1"/>
</dbReference>
<sequence>MNLVKDHIETIGQLCKKHHVEKLYVFGSVLTPSFTDSSDVDFLVEFEDKKIERFVSNFFSLKANLESLLGREVDLVESDAISNPYFKEELEETKLLLYESED</sequence>
<dbReference type="InterPro" id="IPR043519">
    <property type="entry name" value="NT_sf"/>
</dbReference>
<evidence type="ECO:0000259" key="8">
    <source>
        <dbReference type="Pfam" id="PF18765"/>
    </source>
</evidence>
<keyword evidence="6" id="KW-0067">ATP-binding</keyword>
<comment type="cofactor">
    <cofactor evidence="1">
        <name>Mg(2+)</name>
        <dbReference type="ChEBI" id="CHEBI:18420"/>
    </cofactor>
</comment>
<keyword evidence="10" id="KW-1185">Reference proteome</keyword>
<dbReference type="PANTHER" id="PTHR33571">
    <property type="entry name" value="SSL8005 PROTEIN"/>
    <property type="match status" value="1"/>
</dbReference>
<dbReference type="InterPro" id="IPR041633">
    <property type="entry name" value="Polbeta"/>
</dbReference>
<reference evidence="9 10" key="1">
    <citation type="submission" date="2021-03" db="EMBL/GenBank/DDBJ databases">
        <title>novel species isolated from a fishpond in China.</title>
        <authorList>
            <person name="Lu H."/>
            <person name="Cai Z."/>
        </authorList>
    </citation>
    <scope>NUCLEOTIDE SEQUENCE [LARGE SCALE GENOMIC DNA]</scope>
    <source>
        <strain evidence="9 10">H41</strain>
    </source>
</reference>
<dbReference type="Gene3D" id="3.30.460.10">
    <property type="entry name" value="Beta Polymerase, domain 2"/>
    <property type="match status" value="1"/>
</dbReference>
<dbReference type="SUPFAM" id="SSF81301">
    <property type="entry name" value="Nucleotidyltransferase"/>
    <property type="match status" value="1"/>
</dbReference>
<evidence type="ECO:0000313" key="10">
    <source>
        <dbReference type="Proteomes" id="UP000664317"/>
    </source>
</evidence>
<keyword evidence="7" id="KW-0460">Magnesium</keyword>
<dbReference type="InterPro" id="IPR052038">
    <property type="entry name" value="Type-VII_TA_antitoxin"/>
</dbReference>
<keyword evidence="2" id="KW-0808">Transferase</keyword>
<evidence type="ECO:0000313" key="9">
    <source>
        <dbReference type="EMBL" id="MBN7811432.1"/>
    </source>
</evidence>
<evidence type="ECO:0000256" key="1">
    <source>
        <dbReference type="ARBA" id="ARBA00001946"/>
    </source>
</evidence>
<accession>A0ABS3C2T7</accession>
<dbReference type="CDD" id="cd05403">
    <property type="entry name" value="NT_KNTase_like"/>
    <property type="match status" value="1"/>
</dbReference>
<keyword evidence="4" id="KW-0479">Metal-binding</keyword>
<organism evidence="9 10">
    <name type="scientific">Algoriphagus oliviformis</name>
    <dbReference type="NCBI Taxonomy" id="2811231"/>
    <lineage>
        <taxon>Bacteria</taxon>
        <taxon>Pseudomonadati</taxon>
        <taxon>Bacteroidota</taxon>
        <taxon>Cytophagia</taxon>
        <taxon>Cytophagales</taxon>
        <taxon>Cyclobacteriaceae</taxon>
        <taxon>Algoriphagus</taxon>
    </lineage>
</organism>
<evidence type="ECO:0000256" key="4">
    <source>
        <dbReference type="ARBA" id="ARBA00022723"/>
    </source>
</evidence>
<dbReference type="Proteomes" id="UP000664317">
    <property type="component" value="Unassembled WGS sequence"/>
</dbReference>
<comment type="caution">
    <text evidence="9">The sequence shown here is derived from an EMBL/GenBank/DDBJ whole genome shotgun (WGS) entry which is preliminary data.</text>
</comment>
<evidence type="ECO:0000256" key="6">
    <source>
        <dbReference type="ARBA" id="ARBA00022840"/>
    </source>
</evidence>
<dbReference type="Pfam" id="PF18765">
    <property type="entry name" value="Polbeta"/>
    <property type="match status" value="1"/>
</dbReference>
<evidence type="ECO:0000256" key="7">
    <source>
        <dbReference type="ARBA" id="ARBA00022842"/>
    </source>
</evidence>
<name>A0ABS3C2T7_9BACT</name>
<dbReference type="RefSeq" id="WP_206578215.1">
    <property type="nucleotide sequence ID" value="NZ_JAFKCT010000004.1"/>
</dbReference>
<gene>
    <name evidence="9" type="ORF">J0A68_10730</name>
</gene>
<evidence type="ECO:0000256" key="2">
    <source>
        <dbReference type="ARBA" id="ARBA00022679"/>
    </source>
</evidence>
<evidence type="ECO:0000256" key="3">
    <source>
        <dbReference type="ARBA" id="ARBA00022695"/>
    </source>
</evidence>
<protein>
    <submittedName>
        <fullName evidence="9">Nucleotidyltransferase domain-containing protein</fullName>
    </submittedName>
</protein>
<feature type="domain" description="Polymerase beta nucleotidyltransferase" evidence="8">
    <location>
        <begin position="9"/>
        <end position="100"/>
    </location>
</feature>
<keyword evidence="5" id="KW-0547">Nucleotide-binding</keyword>